<dbReference type="GO" id="GO:0016491">
    <property type="term" value="F:oxidoreductase activity"/>
    <property type="evidence" value="ECO:0007669"/>
    <property type="project" value="UniProtKB-KW"/>
</dbReference>
<evidence type="ECO:0000313" key="5">
    <source>
        <dbReference type="Proteomes" id="UP000288168"/>
    </source>
</evidence>
<gene>
    <name evidence="4" type="ORF">CEP54_015362</name>
</gene>
<evidence type="ECO:0000256" key="1">
    <source>
        <dbReference type="ARBA" id="ARBA00005725"/>
    </source>
</evidence>
<evidence type="ECO:0008006" key="6">
    <source>
        <dbReference type="Google" id="ProtNLM"/>
    </source>
</evidence>
<sequence length="153" mass="17234">MFDIQNRRALVPEQGDYRITMTTIQDLALVIDEAMASEEPWPEIGGISGSTTTSSEIIKLAESIRGPFEIIEVSRADLEAGKLGVSWDARMKKPPRFDVGQDWETFTHYFIAEIMRGALNGACAVSDKWNQLLPHVHLTTIEEFLGKIWKDQP</sequence>
<keyword evidence="3" id="KW-0560">Oxidoreductase</keyword>
<keyword evidence="5" id="KW-1185">Reference proteome</keyword>
<protein>
    <recommendedName>
        <fullName evidence="6">NmrA-like domain-containing protein</fullName>
    </recommendedName>
</protein>
<dbReference type="PANTHER" id="PTHR47706">
    <property type="entry name" value="NMRA-LIKE FAMILY PROTEIN"/>
    <property type="match status" value="1"/>
</dbReference>
<dbReference type="OrthoDB" id="10000533at2759"/>
<dbReference type="InterPro" id="IPR051609">
    <property type="entry name" value="NmrA/Isoflavone_reductase-like"/>
</dbReference>
<comment type="similarity">
    <text evidence="1">Belongs to the NmrA-type oxidoreductase family. Isoflavone reductase subfamily.</text>
</comment>
<organism evidence="4 5">
    <name type="scientific">Fusarium duplospermum</name>
    <dbReference type="NCBI Taxonomy" id="1325734"/>
    <lineage>
        <taxon>Eukaryota</taxon>
        <taxon>Fungi</taxon>
        <taxon>Dikarya</taxon>
        <taxon>Ascomycota</taxon>
        <taxon>Pezizomycotina</taxon>
        <taxon>Sordariomycetes</taxon>
        <taxon>Hypocreomycetidae</taxon>
        <taxon>Hypocreales</taxon>
        <taxon>Nectriaceae</taxon>
        <taxon>Fusarium</taxon>
        <taxon>Fusarium solani species complex</taxon>
    </lineage>
</organism>
<dbReference type="InterPro" id="IPR036291">
    <property type="entry name" value="NAD(P)-bd_dom_sf"/>
</dbReference>
<comment type="caution">
    <text evidence="4">The sequence shown here is derived from an EMBL/GenBank/DDBJ whole genome shotgun (WGS) entry which is preliminary data.</text>
</comment>
<name>A0A428NPP7_9HYPO</name>
<evidence type="ECO:0000256" key="2">
    <source>
        <dbReference type="ARBA" id="ARBA00022857"/>
    </source>
</evidence>
<evidence type="ECO:0000313" key="4">
    <source>
        <dbReference type="EMBL" id="RSL42774.1"/>
    </source>
</evidence>
<proteinExistence type="inferred from homology"/>
<reference evidence="4 5" key="1">
    <citation type="submission" date="2017-06" db="EMBL/GenBank/DDBJ databases">
        <title>Comparative genomic analysis of Ambrosia Fusariam Clade fungi.</title>
        <authorList>
            <person name="Stajich J.E."/>
            <person name="Carrillo J."/>
            <person name="Kijimoto T."/>
            <person name="Eskalen A."/>
            <person name="O'Donnell K."/>
            <person name="Kasson M."/>
        </authorList>
    </citation>
    <scope>NUCLEOTIDE SEQUENCE [LARGE SCALE GENOMIC DNA]</scope>
    <source>
        <strain evidence="4 5">NRRL62584</strain>
    </source>
</reference>
<dbReference type="PANTHER" id="PTHR47706:SF4">
    <property type="entry name" value="NMRA-LIKE DOMAIN-CONTAINING PROTEIN"/>
    <property type="match status" value="1"/>
</dbReference>
<evidence type="ECO:0000256" key="3">
    <source>
        <dbReference type="ARBA" id="ARBA00023002"/>
    </source>
</evidence>
<keyword evidence="2" id="KW-0521">NADP</keyword>
<accession>A0A428NPP7</accession>
<dbReference type="EMBL" id="NKCI01000351">
    <property type="protein sequence ID" value="RSL42774.1"/>
    <property type="molecule type" value="Genomic_DNA"/>
</dbReference>
<dbReference type="SUPFAM" id="SSF51735">
    <property type="entry name" value="NAD(P)-binding Rossmann-fold domains"/>
    <property type="match status" value="1"/>
</dbReference>
<dbReference type="Proteomes" id="UP000288168">
    <property type="component" value="Unassembled WGS sequence"/>
</dbReference>
<dbReference type="AlphaFoldDB" id="A0A428NPP7"/>